<reference evidence="1" key="1">
    <citation type="submission" date="2020-10" db="EMBL/GenBank/DDBJ databases">
        <title>Ca. Dormibacterota MAGs.</title>
        <authorList>
            <person name="Montgomery K."/>
        </authorList>
    </citation>
    <scope>NUCLEOTIDE SEQUENCE [LARGE SCALE GENOMIC DNA]</scope>
    <source>
        <strain evidence="1">SC8812_S17_10</strain>
    </source>
</reference>
<keyword evidence="2" id="KW-1185">Reference proteome</keyword>
<accession>A0A934K6A1</accession>
<gene>
    <name evidence="1" type="ORF">JF922_00305</name>
</gene>
<name>A0A934K6A1_9BACT</name>
<dbReference type="Gene3D" id="1.10.10.10">
    <property type="entry name" value="Winged helix-like DNA-binding domain superfamily/Winged helix DNA-binding domain"/>
    <property type="match status" value="1"/>
</dbReference>
<evidence type="ECO:0000313" key="2">
    <source>
        <dbReference type="Proteomes" id="UP000612893"/>
    </source>
</evidence>
<dbReference type="EMBL" id="JAEKNR010000004">
    <property type="protein sequence ID" value="MBJ7596520.1"/>
    <property type="molecule type" value="Genomic_DNA"/>
</dbReference>
<dbReference type="SUPFAM" id="SSF46689">
    <property type="entry name" value="Homeodomain-like"/>
    <property type="match status" value="1"/>
</dbReference>
<evidence type="ECO:0000313" key="1">
    <source>
        <dbReference type="EMBL" id="MBJ7596520.1"/>
    </source>
</evidence>
<comment type="caution">
    <text evidence="1">The sequence shown here is derived from an EMBL/GenBank/DDBJ whole genome shotgun (WGS) entry which is preliminary data.</text>
</comment>
<dbReference type="InterPro" id="IPR009057">
    <property type="entry name" value="Homeodomain-like_sf"/>
</dbReference>
<dbReference type="Proteomes" id="UP000612893">
    <property type="component" value="Unassembled WGS sequence"/>
</dbReference>
<dbReference type="AlphaFoldDB" id="A0A934K6A1"/>
<dbReference type="InterPro" id="IPR007367">
    <property type="entry name" value="DUF433"/>
</dbReference>
<dbReference type="InterPro" id="IPR036388">
    <property type="entry name" value="WH-like_DNA-bd_sf"/>
</dbReference>
<protein>
    <submittedName>
        <fullName evidence="1">DUF433 domain-containing protein</fullName>
    </submittedName>
</protein>
<proteinExistence type="predicted"/>
<organism evidence="1 2">
    <name type="scientific">Candidatus Nephthysia bennettiae</name>
    <dbReference type="NCBI Taxonomy" id="3127016"/>
    <lineage>
        <taxon>Bacteria</taxon>
        <taxon>Bacillati</taxon>
        <taxon>Candidatus Dormiibacterota</taxon>
        <taxon>Candidatus Dormibacteria</taxon>
        <taxon>Candidatus Dormibacterales</taxon>
        <taxon>Candidatus Dormibacteraceae</taxon>
        <taxon>Candidatus Nephthysia</taxon>
    </lineage>
</organism>
<sequence length="74" mass="7903">MDERPHGEIRRQRGLLGSKPVIAGTRIPLASIQRLAADGATASQIGELYPDLTDEDIRAALAAGSVTRRRAHAS</sequence>
<dbReference type="Pfam" id="PF04255">
    <property type="entry name" value="DUF433"/>
    <property type="match status" value="1"/>
</dbReference>